<dbReference type="CDD" id="cd17643">
    <property type="entry name" value="A_NRPS_Cytc1-like"/>
    <property type="match status" value="1"/>
</dbReference>
<dbReference type="PROSITE" id="PS50075">
    <property type="entry name" value="CARRIER"/>
    <property type="match status" value="3"/>
</dbReference>
<dbReference type="InterPro" id="IPR036736">
    <property type="entry name" value="ACP-like_sf"/>
</dbReference>
<dbReference type="eggNOG" id="COG1020">
    <property type="taxonomic scope" value="Bacteria"/>
</dbReference>
<accession>H5U638</accession>
<dbReference type="UniPathway" id="UPA00011"/>
<dbReference type="Gene3D" id="3.40.50.1820">
    <property type="entry name" value="alpha/beta hydrolase"/>
    <property type="match status" value="1"/>
</dbReference>
<dbReference type="GO" id="GO:0043041">
    <property type="term" value="P:amino acid activation for nonribosomal peptide biosynthetic process"/>
    <property type="evidence" value="ECO:0007669"/>
    <property type="project" value="TreeGrafter"/>
</dbReference>
<comment type="caution">
    <text evidence="8">The sequence shown here is derived from an EMBL/GenBank/DDBJ whole genome shotgun (WGS) entry which is preliminary data.</text>
</comment>
<dbReference type="Pfam" id="PF00975">
    <property type="entry name" value="Thioesterase"/>
    <property type="match status" value="1"/>
</dbReference>
<dbReference type="InterPro" id="IPR001031">
    <property type="entry name" value="Thioesterase"/>
</dbReference>
<evidence type="ECO:0000259" key="7">
    <source>
        <dbReference type="PROSITE" id="PS50075"/>
    </source>
</evidence>
<keyword evidence="2" id="KW-0596">Phosphopantetheine</keyword>
<dbReference type="FunFam" id="3.40.50.12780:FF:000012">
    <property type="entry name" value="Non-ribosomal peptide synthetase"/>
    <property type="match status" value="1"/>
</dbReference>
<dbReference type="InterPro" id="IPR029058">
    <property type="entry name" value="AB_hydrolase_fold"/>
</dbReference>
<dbReference type="InterPro" id="IPR025110">
    <property type="entry name" value="AMP-bd_C"/>
</dbReference>
<dbReference type="PANTHER" id="PTHR45527:SF14">
    <property type="entry name" value="PLIPASTATIN SYNTHASE SUBUNIT B"/>
    <property type="match status" value="1"/>
</dbReference>
<evidence type="ECO:0000256" key="5">
    <source>
        <dbReference type="ARBA" id="ARBA00023194"/>
    </source>
</evidence>
<name>H5U638_9ACTN</name>
<dbReference type="InterPro" id="IPR000873">
    <property type="entry name" value="AMP-dep_synth/lig_dom"/>
</dbReference>
<dbReference type="SUPFAM" id="SSF53474">
    <property type="entry name" value="alpha/beta-Hydrolases"/>
    <property type="match status" value="1"/>
</dbReference>
<dbReference type="NCBIfam" id="TIGR01733">
    <property type="entry name" value="AA-adenyl-dom"/>
    <property type="match status" value="3"/>
</dbReference>
<dbReference type="FunFam" id="1.10.1200.10:FF:000005">
    <property type="entry name" value="Nonribosomal peptide synthetase 1"/>
    <property type="match status" value="1"/>
</dbReference>
<dbReference type="Pfam" id="PF00550">
    <property type="entry name" value="PP-binding"/>
    <property type="match status" value="3"/>
</dbReference>
<dbReference type="Pfam" id="PF13193">
    <property type="entry name" value="AMP-binding_C"/>
    <property type="match status" value="3"/>
</dbReference>
<dbReference type="NCBIfam" id="NF003417">
    <property type="entry name" value="PRK04813.1"/>
    <property type="match status" value="3"/>
</dbReference>
<feature type="region of interest" description="Disordered" evidence="6">
    <location>
        <begin position="3963"/>
        <end position="3992"/>
    </location>
</feature>
<evidence type="ECO:0000256" key="2">
    <source>
        <dbReference type="ARBA" id="ARBA00022450"/>
    </source>
</evidence>
<dbReference type="PROSITE" id="PS00455">
    <property type="entry name" value="AMP_BINDING"/>
    <property type="match status" value="3"/>
</dbReference>
<dbReference type="Gene3D" id="1.10.1200.10">
    <property type="entry name" value="ACP-like"/>
    <property type="match status" value="2"/>
</dbReference>
<dbReference type="FunFam" id="3.40.50.980:FF:000001">
    <property type="entry name" value="Non-ribosomal peptide synthetase"/>
    <property type="match status" value="1"/>
</dbReference>
<dbReference type="GO" id="GO:0008610">
    <property type="term" value="P:lipid biosynthetic process"/>
    <property type="evidence" value="ECO:0007669"/>
    <property type="project" value="UniProtKB-ARBA"/>
</dbReference>
<sequence length="3992" mass="422139">AIEGRDQVLPRVTAVARPARVPLSAAQSRMWFINRFEPASASYNIPLVLRLKGSLDLDALLAAVGDVMERHEVLRTIYPDAGDGPVQHIVVAAQARDEVDWGIASHRDELIASATTGFDVTRELPIRGRVLRVSDGEHELALTVHHIAFDGGSVPVLVGDLLAAYLHRTSEAVPAQAPLSVQYADYALWQQAALGSVHDPSSPIGSQMDYWRTKLAALPIVTDLPRDRQRPSVRDSDAGVVSLTVDDALATRIEAFAREHEITGFMVLHAALAIMVSREAATDDVVIGTPITGRTDSALADLVGMFVNTLVLRTEVDPGLTVEDFLASVRTTDIDAFAHADVNFEDLIDELSPARSTAFEPLVQIAFTHVSGDVDPRAEIEAAGLVAEPLDIAAPTAKFDLTVGVADRRADSPMTTEFIYASALFDESTVRGFADRWLTVLEAMVANPRIAVGDIDFAVDDDTVMSLGVRSRNSLGTNGVAADGGVSTPRVLVDILDDRVIDMDRPALICDDQQFTYDEFEKAVNRVARRLIAAGVGPGDVIAVGMNRSINSVVAVFGVLRTGAAYVPIAPSYPEDRIAFMLADCGATRGISDRDTIPGFGESPCTWMDIDALIAPGVADDPVTNDERRAPVRLDDLAYLIYTSGSTGRPKAVGVAQRGIANLVDALAEISGTSATASDVRVLHVASPSFDASVLEMLWGIGLGHTLVIASADEYASDALGRVLERGGVTDAIITPTVLATVDPHFGASLRNLASAGEACPPELIDRWASAHPDLRTLNLYGPSEMTVWATAAVVERGLPVTIGRPIRGFAAYVLDSRLHRVPQGVTGALYLSADDSLARGYLGRPGLTAKAFVANPFSSTPGARLYATGDLVRVTATGELEYAGRIDTQVKLRGLRIELGEIEAALTSHPDVDAAVVIGVGGAVASALAAYVVASPDVDVAAIRDHIATRLPSHMVPASLTVLDVLPHTPGGKIDVAALPAPAEEAQQHSSVAPATDAEERVAAVYAEVLGSETIGVTESYFDLGGNSLSATRVAARISELFDADITVRDVFEQPTVRGLAALAAQREPGLAPVVPVVPRPASIPLSFAQARMWVINQFDPTLSTYNVPVLLRLSGDVDVAALRAAVVDVVERHEVLRTVFPAVDGVPVQMVGAVDTVSDRLDWGVVDSAAKLEVAVTDGFDVSVEEPLRCRVWQSAQDEYVFALVAHHIAADGESMGPLVSDMMAAYAARATGAVPHFAPMPVQFADVAIWQHEVLGRPDDPTSVVARQLSYWEDSLAGVPDVLELPTDRPRPLVASERGAQVGFAIPAAIASRVSAVAREHGVTPFMVVHATLAALLSRLAATTDVTVGTPIAGRGQRDLDALVGMFVNTLVLRSDVDPGESFADLLVSVRITDLDAFAHADVPFEAVIDRLDPVRSEAFAPLTQVLLTFHQSVLPEFASGVNATHVAGVQISPIAPQHTPAKVDLTFGIADAPDGEPWMAQIVYATDLFDASTVDTIADRFVRMLDGCTADPSLPVGDVVLLSDEEKATLAALPAPVTHTPRADLSLVDLFAESVRAHHERPAVTAGGQSLDYGELDARSTAVAAALVERGVVAGDLVGVATARTVDLAVAILGVLKAGAGYLPLDTTNPVQRLTYIVADAAIDLIITDAVTVGHELFAALPGAVAAIDVDALVGEGTGLPAPTPIIRPDSGAYVIYTSGSTGKPKGVQITHRDVLTLIDTTATDFEFVPTDVWTMFHSYAFDFSVWELWGPFASGARLVIVDRDVARDPDAFVELLGREGVTVLSQTPSAFYQLIDARRRVGPDLAVRYIVFGGEALAFDQVDRWFTENPSDTAQLVNMYGITETTVHVSIRPMDRASVLDGDSSLIGRPLSSLGIHILDSRLHPVPPGVVGEIYVTGGQLARGYRGRQELTATRFVADPFDPGGERMYRTGDLARRVGDDIEYLGRGDAQVQLRGFRIEYGEVEAALAAAPGINAAAATVVDIPGRGEQLVGYVVADRIDTIDVEEVRDSVARAVPTYMVPGIITPIERLPLTANGKLDRQALPQPVIDSVGGDDVVPATPAEQTLARLVAGVLGVETVGMTDSFFALGGDSILAITLSSAARAAGLPISPRDIFEHKSVRALAVAAVADSGRLPMLAELPDGPTGAVPVSPVAAWMIELSDEPDDFADFSQSMTLIAPEGLDTERLRRLLATVVSAHPMLSSTLRCVDDEWVATAGSDATPSVVGERVDAAVDSPEFAAAVQAAHARALRELSPADGVLVSAAHVAGSDGARVVLAIHHLGVDAVSWPILIEDLITAWAASEAGGDATLRPEVTSARAWHSAMAERTADHLGEVDYWLARVDREPTDLGVTVERDRDRFATLSTVTVAVGAADTEALLTSVPEQFGGHVNDALLGALARAIRSWQRARGIVDDAPVSILVEGHGRYEDVLGHGSTPSTADLSRTVGWFTSIAPIAVDPGDDITHAVKAAKEERLGQPEHGLGFGLLRNNLSRNGDARLAQTALPGIAFNYLGAGARGSDDAAVLPFTADPAAPALPASVSGRMVAMNTLSVNVGTATTGSGRELSADLLFPSGAFTRSDIEDLGDRWAAELAAVTAAARQPGGPGLSPSDVPGTGVTQDDLDELAHRFGSADVWPMTPLQRGLHVQSELAGDDAVDVYVVQGILHLGGDIDVERLRRATAALFDHHRALRSAFVRCGSGAVVTVIPEEVSVPWEVVEVPASAGDDESADDMSAVEHYADVERRRGFDLESAPLMRFTLVRHGEDAHLIVTNHHILIDGWSGPLVLADLLALYATGSTYTGTQPGGGDFGDHVRRIALADPDAARVAWREVLAPLDGPTLVAPGVSGARELLPRDHSAVLDEQIVAGIERLARSQGATVATVLQLAWAVLLSRLTGSRVVAFGETTSGRPADLEGVASMVGLFINTVPAVVDVDPDAPVADVLARLQQAKVTVLDHQHIGLTELMALADVPLLFDTLTVHESYPVDGDSLATADPGQTGGLQILDFDGADATHYPLNMATAPLPGGQISLTLKYLPAAFDDHQVEVFSSALVEILKEMAANPSRLTADITLVTDEQRDMFTPVDGGEGTRPRLLADLFAEAVAAYGPRTAVRDAAGSTMTYAELDVESTRLARWLIARGIGAESLVGVAIGRSTQLLTTIWAVAKTGAGYVPIDPDYPAERVASMVEDSGAVLGLTRSRSLPTRPGLDWVDLDDEAVSREISSQETSPLAANELLRPVRPENTAYVIYTSGSTGRPKGVSVTHSGLANYAAVESSRFPQVEKPVVLGFASPSFDASVLEYLLAATFGGEIAYRPVDAVGGEALEQFMRESAVTHTFLTPTVLSTIDPAALPDLAGAAVGGEAVPPSIVDGWSDHVSLHNIYGPTETTISVTFARPTRPGARVLLGGPIDGAGLEVLDARLHPVPEGVAGELYVTGLPLSRGYLDRPGLTSERFVAHPNGSPGERMYRTGDVVRWQRDDTGELALEYAGRSDDQVKLRGLRIELGEIEAALAAHPAVESAVVVGVGGAVATALAGYVVLNDSSGLAESPAPADASIDSAESASTTLRHFLSQQLPAHMVPASITVLDAFPLTAVGKLDKRALPEPQRSSGVHVELVGPIEESVAGVFGEILGVENVGATDSFFDLGGDSLSATRALGLLRREHGDHLELGWLFNDPTPRGIAARVEGTTAPAGEVLIELARGSKSPLFCVHPAGGLAWFYGGFVPYLDDRPIYGLQDPHAVSGEPFASSVEEMAQRYLAEIRRVQPEGPYHLLGWSLGGYVAYAMATALRESGEEVAFLGVMDSAPVPVAQDVEPAAADRVRLGGEFVGDFLGGWRDLFDLGEDVEASSAEEVAAIVRDKIASLGLLRDEQVQWVMDSFAGGEQLVERFRPDPFDGSLLVFTATRDKEDPSAVARSWEPHVAGDVVNVDVDADHLGLANADALAVIGPVLAVRLADSAHDEHDAHGEHDAREKHNEHLEDDGEERKR</sequence>
<organism evidence="8 9">
    <name type="scientific">Gordonia sputi NBRC 100414</name>
    <dbReference type="NCBI Taxonomy" id="1089453"/>
    <lineage>
        <taxon>Bacteria</taxon>
        <taxon>Bacillati</taxon>
        <taxon>Actinomycetota</taxon>
        <taxon>Actinomycetes</taxon>
        <taxon>Mycobacteriales</taxon>
        <taxon>Gordoniaceae</taxon>
        <taxon>Gordonia</taxon>
    </lineage>
</organism>
<dbReference type="GO" id="GO:0044550">
    <property type="term" value="P:secondary metabolite biosynthetic process"/>
    <property type="evidence" value="ECO:0007669"/>
    <property type="project" value="TreeGrafter"/>
</dbReference>
<dbReference type="InterPro" id="IPR042099">
    <property type="entry name" value="ANL_N_sf"/>
</dbReference>
<dbReference type="Proteomes" id="UP000005845">
    <property type="component" value="Unassembled WGS sequence"/>
</dbReference>
<gene>
    <name evidence="8" type="ORF">GOSPT_122_00510</name>
</gene>
<dbReference type="GO" id="GO:0031177">
    <property type="term" value="F:phosphopantetheine binding"/>
    <property type="evidence" value="ECO:0007669"/>
    <property type="project" value="InterPro"/>
</dbReference>
<dbReference type="PROSITE" id="PS00012">
    <property type="entry name" value="PHOSPHOPANTETHEINE"/>
    <property type="match status" value="3"/>
</dbReference>
<proteinExistence type="predicted"/>
<dbReference type="InterPro" id="IPR010071">
    <property type="entry name" value="AA_adenyl_dom"/>
</dbReference>
<feature type="domain" description="Carrier" evidence="7">
    <location>
        <begin position="994"/>
        <end position="1069"/>
    </location>
</feature>
<dbReference type="EMBL" id="BAFC01000120">
    <property type="protein sequence ID" value="GAB41196.1"/>
    <property type="molecule type" value="Genomic_DNA"/>
</dbReference>
<dbReference type="SUPFAM" id="SSF56801">
    <property type="entry name" value="Acetyl-CoA synthetase-like"/>
    <property type="match status" value="3"/>
</dbReference>
<comment type="cofactor">
    <cofactor evidence="1">
        <name>pantetheine 4'-phosphate</name>
        <dbReference type="ChEBI" id="CHEBI:47942"/>
    </cofactor>
</comment>
<dbReference type="CDD" id="cd05930">
    <property type="entry name" value="A_NRPS"/>
    <property type="match status" value="2"/>
</dbReference>
<dbReference type="InterPro" id="IPR023213">
    <property type="entry name" value="CAT-like_dom_sf"/>
</dbReference>
<feature type="non-terminal residue" evidence="8">
    <location>
        <position position="1"/>
    </location>
</feature>
<evidence type="ECO:0000256" key="6">
    <source>
        <dbReference type="SAM" id="MobiDB-lite"/>
    </source>
</evidence>
<feature type="domain" description="Carrier" evidence="7">
    <location>
        <begin position="2063"/>
        <end position="2137"/>
    </location>
</feature>
<evidence type="ECO:0000256" key="4">
    <source>
        <dbReference type="ARBA" id="ARBA00022737"/>
    </source>
</evidence>
<dbReference type="InterPro" id="IPR020806">
    <property type="entry name" value="PKS_PP-bd"/>
</dbReference>
<dbReference type="GO" id="GO:0005829">
    <property type="term" value="C:cytosol"/>
    <property type="evidence" value="ECO:0007669"/>
    <property type="project" value="TreeGrafter"/>
</dbReference>
<dbReference type="Gene3D" id="3.40.50.980">
    <property type="match status" value="4"/>
</dbReference>
<dbReference type="CDD" id="cd19540">
    <property type="entry name" value="LCL_NRPS-like"/>
    <property type="match status" value="2"/>
</dbReference>
<dbReference type="GO" id="GO:0017000">
    <property type="term" value="P:antibiotic biosynthetic process"/>
    <property type="evidence" value="ECO:0007669"/>
    <property type="project" value="UniProtKB-KW"/>
</dbReference>
<dbReference type="SUPFAM" id="SSF47336">
    <property type="entry name" value="ACP-like"/>
    <property type="match status" value="3"/>
</dbReference>
<dbReference type="Gene3D" id="3.30.559.10">
    <property type="entry name" value="Chloramphenicol acetyltransferase-like domain"/>
    <property type="match status" value="4"/>
</dbReference>
<dbReference type="InterPro" id="IPR001242">
    <property type="entry name" value="Condensation_dom"/>
</dbReference>
<dbReference type="InterPro" id="IPR009081">
    <property type="entry name" value="PP-bd_ACP"/>
</dbReference>
<keyword evidence="9" id="KW-1185">Reference proteome</keyword>
<dbReference type="GO" id="GO:0003824">
    <property type="term" value="F:catalytic activity"/>
    <property type="evidence" value="ECO:0007669"/>
    <property type="project" value="UniProtKB-KW"/>
</dbReference>
<dbReference type="Gene3D" id="2.30.38.10">
    <property type="entry name" value="Luciferase, Domain 3"/>
    <property type="match status" value="2"/>
</dbReference>
<dbReference type="InterPro" id="IPR020845">
    <property type="entry name" value="AMP-binding_CS"/>
</dbReference>
<dbReference type="Pfam" id="PF00668">
    <property type="entry name" value="Condensation"/>
    <property type="match status" value="4"/>
</dbReference>
<evidence type="ECO:0000256" key="3">
    <source>
        <dbReference type="ARBA" id="ARBA00022553"/>
    </source>
</evidence>
<reference evidence="8 9" key="1">
    <citation type="submission" date="2012-02" db="EMBL/GenBank/DDBJ databases">
        <title>Whole genome shotgun sequence of Gordonia sputi NBRC 100414.</title>
        <authorList>
            <person name="Yoshida I."/>
            <person name="Hosoyama A."/>
            <person name="Tsuchikane K."/>
            <person name="Katsumata H."/>
            <person name="Yamazaki S."/>
            <person name="Fujita N."/>
        </authorList>
    </citation>
    <scope>NUCLEOTIDE SEQUENCE [LARGE SCALE GENOMIC DNA]</scope>
    <source>
        <strain evidence="8 9">NBRC 100414</strain>
    </source>
</reference>
<dbReference type="Gene3D" id="3.40.50.12780">
    <property type="entry name" value="N-terminal domain of ligase-like"/>
    <property type="match status" value="1"/>
</dbReference>
<dbReference type="InterPro" id="IPR010060">
    <property type="entry name" value="NRPS_synth"/>
</dbReference>
<keyword evidence="5" id="KW-0045">Antibiotic biosynthesis</keyword>
<dbReference type="Gene3D" id="3.30.300.30">
    <property type="match status" value="3"/>
</dbReference>
<dbReference type="SMART" id="SM00823">
    <property type="entry name" value="PKS_PP"/>
    <property type="match status" value="3"/>
</dbReference>
<protein>
    <submittedName>
        <fullName evidence="8">Putative non-ribosomal peptide synthetase</fullName>
    </submittedName>
</protein>
<dbReference type="FunFam" id="3.30.300.30:FF:000015">
    <property type="entry name" value="Nonribosomal peptide synthase SidD"/>
    <property type="match status" value="1"/>
</dbReference>
<evidence type="ECO:0000313" key="8">
    <source>
        <dbReference type="EMBL" id="GAB41196.1"/>
    </source>
</evidence>
<dbReference type="InterPro" id="IPR045851">
    <property type="entry name" value="AMP-bd_C_sf"/>
</dbReference>
<feature type="domain" description="Carrier" evidence="7">
    <location>
        <begin position="3619"/>
        <end position="3694"/>
    </location>
</feature>
<dbReference type="Pfam" id="PF00501">
    <property type="entry name" value="AMP-binding"/>
    <property type="match status" value="3"/>
</dbReference>
<dbReference type="InterPro" id="IPR006162">
    <property type="entry name" value="Ppantetheine_attach_site"/>
</dbReference>
<keyword evidence="4" id="KW-0677">Repeat</keyword>
<evidence type="ECO:0000313" key="9">
    <source>
        <dbReference type="Proteomes" id="UP000005845"/>
    </source>
</evidence>
<dbReference type="NCBIfam" id="TIGR01720">
    <property type="entry name" value="NRPS-para261"/>
    <property type="match status" value="1"/>
</dbReference>
<dbReference type="Gene3D" id="3.30.559.30">
    <property type="entry name" value="Nonribosomal peptide synthetase, condensation domain"/>
    <property type="match status" value="4"/>
</dbReference>
<dbReference type="SUPFAM" id="SSF52777">
    <property type="entry name" value="CoA-dependent acyltransferases"/>
    <property type="match status" value="8"/>
</dbReference>
<keyword evidence="3" id="KW-0597">Phosphoprotein</keyword>
<evidence type="ECO:0000256" key="1">
    <source>
        <dbReference type="ARBA" id="ARBA00001957"/>
    </source>
</evidence>
<dbReference type="PANTHER" id="PTHR45527">
    <property type="entry name" value="NONRIBOSOMAL PEPTIDE SYNTHETASE"/>
    <property type="match status" value="1"/>
</dbReference>